<dbReference type="EMBL" id="CAUJNA010003784">
    <property type="protein sequence ID" value="CAJ1409754.1"/>
    <property type="molecule type" value="Genomic_DNA"/>
</dbReference>
<keyword evidence="2" id="KW-0732">Signal</keyword>
<proteinExistence type="predicted"/>
<keyword evidence="4" id="KW-1185">Reference proteome</keyword>
<feature type="region of interest" description="Disordered" evidence="1">
    <location>
        <begin position="34"/>
        <end position="69"/>
    </location>
</feature>
<dbReference type="AlphaFoldDB" id="A0AA36JQ70"/>
<accession>A0AA36JQ70</accession>
<evidence type="ECO:0000313" key="4">
    <source>
        <dbReference type="Proteomes" id="UP001178507"/>
    </source>
</evidence>
<comment type="caution">
    <text evidence="3">The sequence shown here is derived from an EMBL/GenBank/DDBJ whole genome shotgun (WGS) entry which is preliminary data.</text>
</comment>
<feature type="non-terminal residue" evidence="3">
    <location>
        <position position="69"/>
    </location>
</feature>
<gene>
    <name evidence="3" type="ORF">EVOR1521_LOCUS30775</name>
</gene>
<feature type="signal peptide" evidence="2">
    <location>
        <begin position="1"/>
        <end position="17"/>
    </location>
</feature>
<feature type="chain" id="PRO_5041448644" evidence="2">
    <location>
        <begin position="18"/>
        <end position="69"/>
    </location>
</feature>
<reference evidence="3" key="1">
    <citation type="submission" date="2023-08" db="EMBL/GenBank/DDBJ databases">
        <authorList>
            <person name="Chen Y."/>
            <person name="Shah S."/>
            <person name="Dougan E. K."/>
            <person name="Thang M."/>
            <person name="Chan C."/>
        </authorList>
    </citation>
    <scope>NUCLEOTIDE SEQUENCE</scope>
</reference>
<evidence type="ECO:0000256" key="2">
    <source>
        <dbReference type="SAM" id="SignalP"/>
    </source>
</evidence>
<evidence type="ECO:0000256" key="1">
    <source>
        <dbReference type="SAM" id="MobiDB-lite"/>
    </source>
</evidence>
<organism evidence="3 4">
    <name type="scientific">Effrenium voratum</name>
    <dbReference type="NCBI Taxonomy" id="2562239"/>
    <lineage>
        <taxon>Eukaryota</taxon>
        <taxon>Sar</taxon>
        <taxon>Alveolata</taxon>
        <taxon>Dinophyceae</taxon>
        <taxon>Suessiales</taxon>
        <taxon>Symbiodiniaceae</taxon>
        <taxon>Effrenium</taxon>
    </lineage>
</organism>
<protein>
    <submittedName>
        <fullName evidence="3">Uncharacterized protein</fullName>
    </submittedName>
</protein>
<dbReference type="Proteomes" id="UP001178507">
    <property type="component" value="Unassembled WGS sequence"/>
</dbReference>
<name>A0AA36JQ70_9DINO</name>
<sequence length="69" mass="7172">SAFAAADLLLLAWGAAGVEDLPLRRRLGEAGCGGCGATLDGPDGEAARRLQRWAPKSKPPEAAQEAEER</sequence>
<feature type="non-terminal residue" evidence="3">
    <location>
        <position position="1"/>
    </location>
</feature>
<evidence type="ECO:0000313" key="3">
    <source>
        <dbReference type="EMBL" id="CAJ1409754.1"/>
    </source>
</evidence>